<evidence type="ECO:0000313" key="2">
    <source>
        <dbReference type="Proteomes" id="UP001497482"/>
    </source>
</evidence>
<protein>
    <submittedName>
        <fullName evidence="1">Uncharacterized protein</fullName>
    </submittedName>
</protein>
<keyword evidence="2" id="KW-1185">Reference proteome</keyword>
<sequence length="121" mass="11994">MVRRDGSVFWCPVRVCWLSRGGDSGGGAAECVRFGVSGLCWGGGMWRGCPFRGGCEARWVGALPARPCIVGGTQRAAVGWGGGASLWRGGGGGVGGGRRGPPGGAAPWCGVAGGWASDAAG</sequence>
<name>A0AAV2M5A1_KNICA</name>
<gene>
    <name evidence="1" type="ORF">KC01_LOCUS35396</name>
</gene>
<dbReference type="Proteomes" id="UP001497482">
    <property type="component" value="Chromosome 6"/>
</dbReference>
<dbReference type="EMBL" id="OZ035828">
    <property type="protein sequence ID" value="CAL1608469.1"/>
    <property type="molecule type" value="Genomic_DNA"/>
</dbReference>
<proteinExistence type="predicted"/>
<accession>A0AAV2M5A1</accession>
<evidence type="ECO:0000313" key="1">
    <source>
        <dbReference type="EMBL" id="CAL1608469.1"/>
    </source>
</evidence>
<dbReference type="AlphaFoldDB" id="A0AAV2M5A1"/>
<organism evidence="1 2">
    <name type="scientific">Knipowitschia caucasica</name>
    <name type="common">Caucasian dwarf goby</name>
    <name type="synonym">Pomatoschistus caucasicus</name>
    <dbReference type="NCBI Taxonomy" id="637954"/>
    <lineage>
        <taxon>Eukaryota</taxon>
        <taxon>Metazoa</taxon>
        <taxon>Chordata</taxon>
        <taxon>Craniata</taxon>
        <taxon>Vertebrata</taxon>
        <taxon>Euteleostomi</taxon>
        <taxon>Actinopterygii</taxon>
        <taxon>Neopterygii</taxon>
        <taxon>Teleostei</taxon>
        <taxon>Neoteleostei</taxon>
        <taxon>Acanthomorphata</taxon>
        <taxon>Gobiaria</taxon>
        <taxon>Gobiiformes</taxon>
        <taxon>Gobioidei</taxon>
        <taxon>Gobiidae</taxon>
        <taxon>Gobiinae</taxon>
        <taxon>Knipowitschia</taxon>
    </lineage>
</organism>
<reference evidence="1 2" key="1">
    <citation type="submission" date="2024-04" db="EMBL/GenBank/DDBJ databases">
        <authorList>
            <person name="Waldvogel A.-M."/>
            <person name="Schoenle A."/>
        </authorList>
    </citation>
    <scope>NUCLEOTIDE SEQUENCE [LARGE SCALE GENOMIC DNA]</scope>
</reference>